<evidence type="ECO:0000256" key="1">
    <source>
        <dbReference type="SAM" id="MobiDB-lite"/>
    </source>
</evidence>
<sequence length="141" mass="16175">MDNSYSECLTLLQDQANTILEGLPAFGHRSICFTCGNSILRAARTYPVRQDRQERNILVRHIPLHLISRLERVCAACWRSATRELQCRDQQDSNRSSPHRKDPIGSSSDLNIPEPPPLPQQNLHTTHIRSNPTIMFSVYKR</sequence>
<evidence type="ECO:0000313" key="3">
    <source>
        <dbReference type="Proteomes" id="UP000691718"/>
    </source>
</evidence>
<comment type="caution">
    <text evidence="2">The sequence shown here is derived from an EMBL/GenBank/DDBJ whole genome shotgun (WGS) entry which is preliminary data.</text>
</comment>
<feature type="region of interest" description="Disordered" evidence="1">
    <location>
        <begin position="86"/>
        <end position="129"/>
    </location>
</feature>
<dbReference type="EMBL" id="CAJQZP010001588">
    <property type="protein sequence ID" value="CAG5055816.1"/>
    <property type="molecule type" value="Genomic_DNA"/>
</dbReference>
<reference evidence="2" key="1">
    <citation type="submission" date="2021-04" db="EMBL/GenBank/DDBJ databases">
        <authorList>
            <person name="Tunstrom K."/>
        </authorList>
    </citation>
    <scope>NUCLEOTIDE SEQUENCE</scope>
</reference>
<evidence type="ECO:0000313" key="2">
    <source>
        <dbReference type="EMBL" id="CAG5055816.1"/>
    </source>
</evidence>
<keyword evidence="3" id="KW-1185">Reference proteome</keyword>
<feature type="compositionally biased region" description="Polar residues" evidence="1">
    <location>
        <begin position="120"/>
        <end position="129"/>
    </location>
</feature>
<dbReference type="OrthoDB" id="10046738at2759"/>
<organism evidence="2 3">
    <name type="scientific">Parnassius apollo</name>
    <name type="common">Apollo butterfly</name>
    <name type="synonym">Papilio apollo</name>
    <dbReference type="NCBI Taxonomy" id="110799"/>
    <lineage>
        <taxon>Eukaryota</taxon>
        <taxon>Metazoa</taxon>
        <taxon>Ecdysozoa</taxon>
        <taxon>Arthropoda</taxon>
        <taxon>Hexapoda</taxon>
        <taxon>Insecta</taxon>
        <taxon>Pterygota</taxon>
        <taxon>Neoptera</taxon>
        <taxon>Endopterygota</taxon>
        <taxon>Lepidoptera</taxon>
        <taxon>Glossata</taxon>
        <taxon>Ditrysia</taxon>
        <taxon>Papilionoidea</taxon>
        <taxon>Papilionidae</taxon>
        <taxon>Parnassiinae</taxon>
        <taxon>Parnassini</taxon>
        <taxon>Parnassius</taxon>
        <taxon>Parnassius</taxon>
    </lineage>
</organism>
<dbReference type="Proteomes" id="UP000691718">
    <property type="component" value="Unassembled WGS sequence"/>
</dbReference>
<dbReference type="AlphaFoldDB" id="A0A8S3YA53"/>
<protein>
    <submittedName>
        <fullName evidence="2">(apollo) hypothetical protein</fullName>
    </submittedName>
</protein>
<proteinExistence type="predicted"/>
<name>A0A8S3YA53_PARAO</name>
<gene>
    <name evidence="2" type="ORF">PAPOLLO_LOCUS26524</name>
</gene>
<accession>A0A8S3YA53</accession>